<accession>A0A0C3C3P2</accession>
<gene>
    <name evidence="1" type="ORF">M413DRAFT_29828</name>
</gene>
<dbReference type="AlphaFoldDB" id="A0A0C3C3P2"/>
<sequence>MVSLPSAQKFRVSLNGVSRPSYIRLGVAGIFVLSSLWLVMDVDPIDAQESGGGVGIKGAFDVHMKVAPNTVSLQIPGGCGSSGGNGDLVVLGTREIDMPYWNEELLTARDARDAAHKFQIVSVVHNADDVKWQSAIPE</sequence>
<dbReference type="OrthoDB" id="549336at2759"/>
<keyword evidence="2" id="KW-1185">Reference proteome</keyword>
<protein>
    <submittedName>
        <fullName evidence="1">Uncharacterized protein</fullName>
    </submittedName>
</protein>
<reference evidence="2" key="2">
    <citation type="submission" date="2015-01" db="EMBL/GenBank/DDBJ databases">
        <title>Evolutionary Origins and Diversification of the Mycorrhizal Mutualists.</title>
        <authorList>
            <consortium name="DOE Joint Genome Institute"/>
            <consortium name="Mycorrhizal Genomics Consortium"/>
            <person name="Kohler A."/>
            <person name="Kuo A."/>
            <person name="Nagy L.G."/>
            <person name="Floudas D."/>
            <person name="Copeland A."/>
            <person name="Barry K.W."/>
            <person name="Cichocki N."/>
            <person name="Veneault-Fourrey C."/>
            <person name="LaButti K."/>
            <person name="Lindquist E.A."/>
            <person name="Lipzen A."/>
            <person name="Lundell T."/>
            <person name="Morin E."/>
            <person name="Murat C."/>
            <person name="Riley R."/>
            <person name="Ohm R."/>
            <person name="Sun H."/>
            <person name="Tunlid A."/>
            <person name="Henrissat B."/>
            <person name="Grigoriev I.V."/>
            <person name="Hibbett D.S."/>
            <person name="Martin F."/>
        </authorList>
    </citation>
    <scope>NUCLEOTIDE SEQUENCE [LARGE SCALE GENOMIC DNA]</scope>
    <source>
        <strain evidence="2">h7</strain>
    </source>
</reference>
<evidence type="ECO:0000313" key="2">
    <source>
        <dbReference type="Proteomes" id="UP000053424"/>
    </source>
</evidence>
<dbReference type="Proteomes" id="UP000053424">
    <property type="component" value="Unassembled WGS sequence"/>
</dbReference>
<evidence type="ECO:0000313" key="1">
    <source>
        <dbReference type="EMBL" id="KIM38899.1"/>
    </source>
</evidence>
<dbReference type="STRING" id="686832.A0A0C3C3P2"/>
<reference evidence="1 2" key="1">
    <citation type="submission" date="2014-04" db="EMBL/GenBank/DDBJ databases">
        <authorList>
            <consortium name="DOE Joint Genome Institute"/>
            <person name="Kuo A."/>
            <person name="Gay G."/>
            <person name="Dore J."/>
            <person name="Kohler A."/>
            <person name="Nagy L.G."/>
            <person name="Floudas D."/>
            <person name="Copeland A."/>
            <person name="Barry K.W."/>
            <person name="Cichocki N."/>
            <person name="Veneault-Fourrey C."/>
            <person name="LaButti K."/>
            <person name="Lindquist E.A."/>
            <person name="Lipzen A."/>
            <person name="Lundell T."/>
            <person name="Morin E."/>
            <person name="Murat C."/>
            <person name="Sun H."/>
            <person name="Tunlid A."/>
            <person name="Henrissat B."/>
            <person name="Grigoriev I.V."/>
            <person name="Hibbett D.S."/>
            <person name="Martin F."/>
            <person name="Nordberg H.P."/>
            <person name="Cantor M.N."/>
            <person name="Hua S.X."/>
        </authorList>
    </citation>
    <scope>NUCLEOTIDE SEQUENCE [LARGE SCALE GENOMIC DNA]</scope>
    <source>
        <strain evidence="2">h7</strain>
    </source>
</reference>
<name>A0A0C3C3P2_HEBCY</name>
<dbReference type="EMBL" id="KN831788">
    <property type="protein sequence ID" value="KIM38899.1"/>
    <property type="molecule type" value="Genomic_DNA"/>
</dbReference>
<organism evidence="1 2">
    <name type="scientific">Hebeloma cylindrosporum</name>
    <dbReference type="NCBI Taxonomy" id="76867"/>
    <lineage>
        <taxon>Eukaryota</taxon>
        <taxon>Fungi</taxon>
        <taxon>Dikarya</taxon>
        <taxon>Basidiomycota</taxon>
        <taxon>Agaricomycotina</taxon>
        <taxon>Agaricomycetes</taxon>
        <taxon>Agaricomycetidae</taxon>
        <taxon>Agaricales</taxon>
        <taxon>Agaricineae</taxon>
        <taxon>Hymenogastraceae</taxon>
        <taxon>Hebeloma</taxon>
    </lineage>
</organism>
<dbReference type="HOGENOM" id="CLU_1855509_0_0_1"/>
<proteinExistence type="predicted"/>